<evidence type="ECO:0008006" key="3">
    <source>
        <dbReference type="Google" id="ProtNLM"/>
    </source>
</evidence>
<evidence type="ECO:0000313" key="2">
    <source>
        <dbReference type="Proteomes" id="UP000000493"/>
    </source>
</evidence>
<sequence length="214" mass="24338">MEHGGFFETFFDVSLYRSQLLIKFGLSTYQRGRIVGIAHQKRWFSVDGKELRGSIQAGQTRGEVCVSALAHQNQQVVAQTFYNGSKESDRPAVSHLLEHASLWGQKVTLDALHLRPLTLQSIHTANGVYVVGLKANQAHLYRYCICRSLFNNPDYEQVDITTKRHSTAVWAFIPAFYKVKSICDFASLRGALTALMSLFRFHHLTQQRRTDDDC</sequence>
<keyword evidence="2" id="KW-1185">Reference proteome</keyword>
<accession>A0A7U4E8Q1</accession>
<dbReference type="AlphaFoldDB" id="A0A7U4E8Q1"/>
<protein>
    <recommendedName>
        <fullName evidence="3">ISAs1 family transposase</fullName>
    </recommendedName>
</protein>
<dbReference type="EMBL" id="CP002859">
    <property type="protein sequence ID" value="AEI51583.1"/>
    <property type="molecule type" value="Genomic_DNA"/>
</dbReference>
<reference evidence="1 2" key="2">
    <citation type="journal article" date="2012" name="Stand. Genomic Sci.">
        <title>Complete genome sequence of the aquatic bacterium Runella slithyformis type strain (LSU 4(T)).</title>
        <authorList>
            <person name="Copeland A."/>
            <person name="Zhang X."/>
            <person name="Misra M."/>
            <person name="Lapidus A."/>
            <person name="Nolan M."/>
            <person name="Lucas S."/>
            <person name="Deshpande S."/>
            <person name="Cheng J.F."/>
            <person name="Tapia R."/>
            <person name="Goodwin L.A."/>
            <person name="Pitluck S."/>
            <person name="Liolios K."/>
            <person name="Pagani I."/>
            <person name="Ivanova N."/>
            <person name="Mikhailova N."/>
            <person name="Pati A."/>
            <person name="Chen A."/>
            <person name="Palaniappan K."/>
            <person name="Land M."/>
            <person name="Hauser L."/>
            <person name="Pan C."/>
            <person name="Jeffries C.D."/>
            <person name="Detter J.C."/>
            <person name="Brambilla E.M."/>
            <person name="Rohde M."/>
            <person name="Djao O.D."/>
            <person name="Goker M."/>
            <person name="Sikorski J."/>
            <person name="Tindall B.J."/>
            <person name="Woyke T."/>
            <person name="Bristow J."/>
            <person name="Eisen J.A."/>
            <person name="Markowitz V."/>
            <person name="Hugenholtz P."/>
            <person name="Kyrpides N.C."/>
            <person name="Klenk H.P."/>
            <person name="Mavromatis K."/>
        </authorList>
    </citation>
    <scope>NUCLEOTIDE SEQUENCE [LARGE SCALE GENOMIC DNA]</scope>
    <source>
        <strain evidence="2">ATCC 29530 / DSM 19594 / LMG 11500 / NCIMB 11436 / LSU 4</strain>
    </source>
</reference>
<reference evidence="2" key="1">
    <citation type="submission" date="2011-06" db="EMBL/GenBank/DDBJ databases">
        <title>The complete genome of chromosome of Runella slithyformis DSM 19594.</title>
        <authorList>
            <consortium name="US DOE Joint Genome Institute (JGI-PGF)"/>
            <person name="Lucas S."/>
            <person name="Han J."/>
            <person name="Lapidus A."/>
            <person name="Bruce D."/>
            <person name="Goodwin L."/>
            <person name="Pitluck S."/>
            <person name="Peters L."/>
            <person name="Kyrpides N."/>
            <person name="Mavromatis K."/>
            <person name="Ivanova N."/>
            <person name="Ovchinnikova G."/>
            <person name="Zhang X."/>
            <person name="Misra M."/>
            <person name="Detter J.C."/>
            <person name="Tapia R."/>
            <person name="Han C."/>
            <person name="Land M."/>
            <person name="Hauser L."/>
            <person name="Markowitz V."/>
            <person name="Cheng J.-F."/>
            <person name="Hugenholtz P."/>
            <person name="Woyke T."/>
            <person name="Wu D."/>
            <person name="Tindall B."/>
            <person name="Faehrich R."/>
            <person name="Brambilla E."/>
            <person name="Klenk H.-P."/>
            <person name="Eisen J.A."/>
        </authorList>
    </citation>
    <scope>NUCLEOTIDE SEQUENCE [LARGE SCALE GENOMIC DNA]</scope>
    <source>
        <strain evidence="2">ATCC 29530 / DSM 19594 / LMG 11500 / NCIMB 11436 / LSU 4</strain>
    </source>
</reference>
<proteinExistence type="predicted"/>
<dbReference type="Proteomes" id="UP000000493">
    <property type="component" value="Chromosome"/>
</dbReference>
<evidence type="ECO:0000313" key="1">
    <source>
        <dbReference type="EMBL" id="AEI51583.1"/>
    </source>
</evidence>
<organism evidence="1 2">
    <name type="scientific">Runella slithyformis (strain ATCC 29530 / DSM 19594 / LMG 11500 / NCIMB 11436 / LSU 4)</name>
    <dbReference type="NCBI Taxonomy" id="761193"/>
    <lineage>
        <taxon>Bacteria</taxon>
        <taxon>Pseudomonadati</taxon>
        <taxon>Bacteroidota</taxon>
        <taxon>Cytophagia</taxon>
        <taxon>Cytophagales</taxon>
        <taxon>Spirosomataceae</taxon>
        <taxon>Runella</taxon>
    </lineage>
</organism>
<name>A0A7U4E8Q1_RUNSL</name>
<gene>
    <name evidence="1" type="ordered locus">Runsl_5286</name>
</gene>
<dbReference type="KEGG" id="rsi:Runsl_5286"/>